<reference evidence="5 6" key="1">
    <citation type="journal article" date="2021" name="Elife">
        <title>Chloroplast acquisition without the gene transfer in kleptoplastic sea slugs, Plakobranchus ocellatus.</title>
        <authorList>
            <person name="Maeda T."/>
            <person name="Takahashi S."/>
            <person name="Yoshida T."/>
            <person name="Shimamura S."/>
            <person name="Takaki Y."/>
            <person name="Nagai Y."/>
            <person name="Toyoda A."/>
            <person name="Suzuki Y."/>
            <person name="Arimoto A."/>
            <person name="Ishii H."/>
            <person name="Satoh N."/>
            <person name="Nishiyama T."/>
            <person name="Hasebe M."/>
            <person name="Maruyama T."/>
            <person name="Minagawa J."/>
            <person name="Obokata J."/>
            <person name="Shigenobu S."/>
        </authorList>
    </citation>
    <scope>NUCLEOTIDE SEQUENCE [LARGE SCALE GENOMIC DNA]</scope>
</reference>
<evidence type="ECO:0000259" key="4">
    <source>
        <dbReference type="PROSITE" id="PS51720"/>
    </source>
</evidence>
<dbReference type="Proteomes" id="UP000762676">
    <property type="component" value="Unassembled WGS sequence"/>
</dbReference>
<evidence type="ECO:0000256" key="3">
    <source>
        <dbReference type="ARBA" id="ARBA00023134"/>
    </source>
</evidence>
<proteinExistence type="inferred from homology"/>
<dbReference type="PANTHER" id="PTHR10903">
    <property type="entry name" value="GTPASE, IMAP FAMILY MEMBER-RELATED"/>
    <property type="match status" value="1"/>
</dbReference>
<accession>A0AAV4FNF7</accession>
<evidence type="ECO:0000313" key="6">
    <source>
        <dbReference type="Proteomes" id="UP000762676"/>
    </source>
</evidence>
<keyword evidence="6" id="KW-1185">Reference proteome</keyword>
<evidence type="ECO:0000313" key="5">
    <source>
        <dbReference type="EMBL" id="GFR74370.1"/>
    </source>
</evidence>
<dbReference type="GO" id="GO:0005525">
    <property type="term" value="F:GTP binding"/>
    <property type="evidence" value="ECO:0007669"/>
    <property type="project" value="UniProtKB-KW"/>
</dbReference>
<dbReference type="InterPro" id="IPR045058">
    <property type="entry name" value="GIMA/IAN/Toc"/>
</dbReference>
<name>A0AAV4FNF7_9GAST</name>
<feature type="domain" description="AIG1-type G" evidence="4">
    <location>
        <begin position="16"/>
        <end position="228"/>
    </location>
</feature>
<comment type="similarity">
    <text evidence="1">Belongs to the TRAFAC class TrmE-Era-EngA-EngB-Septin-like GTPase superfamily. AIG1/Toc34/Toc159-like paraseptin GTPase family. IAN subfamily.</text>
</comment>
<dbReference type="AlphaFoldDB" id="A0AAV4FNF7"/>
<dbReference type="PANTHER" id="PTHR10903:SF184">
    <property type="entry name" value="GTP-BINDING PROTEIN A"/>
    <property type="match status" value="1"/>
</dbReference>
<dbReference type="Pfam" id="PF04548">
    <property type="entry name" value="AIG1"/>
    <property type="match status" value="1"/>
</dbReference>
<organism evidence="5 6">
    <name type="scientific">Elysia marginata</name>
    <dbReference type="NCBI Taxonomy" id="1093978"/>
    <lineage>
        <taxon>Eukaryota</taxon>
        <taxon>Metazoa</taxon>
        <taxon>Spiralia</taxon>
        <taxon>Lophotrochozoa</taxon>
        <taxon>Mollusca</taxon>
        <taxon>Gastropoda</taxon>
        <taxon>Heterobranchia</taxon>
        <taxon>Euthyneura</taxon>
        <taxon>Panpulmonata</taxon>
        <taxon>Sacoglossa</taxon>
        <taxon>Placobranchoidea</taxon>
        <taxon>Plakobranchidae</taxon>
        <taxon>Elysia</taxon>
    </lineage>
</organism>
<dbReference type="InterPro" id="IPR027417">
    <property type="entry name" value="P-loop_NTPase"/>
</dbReference>
<dbReference type="PROSITE" id="PS51720">
    <property type="entry name" value="G_AIG1"/>
    <property type="match status" value="1"/>
</dbReference>
<dbReference type="SUPFAM" id="SSF52540">
    <property type="entry name" value="P-loop containing nucleoside triphosphate hydrolases"/>
    <property type="match status" value="1"/>
</dbReference>
<gene>
    <name evidence="5" type="ORF">ElyMa_005753300</name>
</gene>
<keyword evidence="2" id="KW-0547">Nucleotide-binding</keyword>
<evidence type="ECO:0000256" key="2">
    <source>
        <dbReference type="ARBA" id="ARBA00022741"/>
    </source>
</evidence>
<comment type="caution">
    <text evidence="5">The sequence shown here is derived from an EMBL/GenBank/DDBJ whole genome shotgun (WGS) entry which is preliminary data.</text>
</comment>
<keyword evidence="3" id="KW-0342">GTP-binding</keyword>
<dbReference type="Gene3D" id="3.40.50.300">
    <property type="entry name" value="P-loop containing nucleotide triphosphate hydrolases"/>
    <property type="match status" value="1"/>
</dbReference>
<dbReference type="InterPro" id="IPR006703">
    <property type="entry name" value="G_AIG1"/>
</dbReference>
<evidence type="ECO:0000256" key="1">
    <source>
        <dbReference type="ARBA" id="ARBA00008535"/>
    </source>
</evidence>
<sequence length="338" mass="38344">MISILKLSFCQNTEEATTVDLILVGRTGEGKSRTGNSILDSQSFEVSNHTYSETANVCWGSRDYNGKELVVLDTPGLKDTRRTVEEGSKMIHKMLKEQMIISPKGYSAFLYIIKYPLRVTEDNMRDIKMFEQILNTDFARSHGILVMTGGDSFDADKPDGQLFEDWCRREEGNFQKLRRKFRNRVILFDNMTQDETKKCEQLNRLLSSVETLEQSNGRYTDNQFESGSFKDVSDVTFRLLLTTLQQPITVDDLPDLSSKCAQHKRVISKSAADKLETIRVQINKTFRESRKSTNSQENSASTFSEDINMINDLASNLQYGNTHEAAITGGKLLLGPQV</sequence>
<protein>
    <submittedName>
        <fullName evidence="5">Immune-associated nucleotide-binding protein 7</fullName>
    </submittedName>
</protein>
<dbReference type="EMBL" id="BMAT01011520">
    <property type="protein sequence ID" value="GFR74370.1"/>
    <property type="molecule type" value="Genomic_DNA"/>
</dbReference>